<proteinExistence type="predicted"/>
<keyword evidence="2" id="KW-1185">Reference proteome</keyword>
<name>A0A1L3ZZA9_9SPHN</name>
<protein>
    <recommendedName>
        <fullName evidence="3">DUF4286 domain-containing protein</fullName>
    </recommendedName>
</protein>
<dbReference type="AlphaFoldDB" id="A0A1L3ZZA9"/>
<reference evidence="2" key="1">
    <citation type="submission" date="2016-11" db="EMBL/GenBank/DDBJ databases">
        <title>Complete Genome Sequence of alachlor-degrading Sphingomonas sp. strain JJ-A5.</title>
        <authorList>
            <person name="Lee H."/>
            <person name="Ka J.-O."/>
        </authorList>
    </citation>
    <scope>NUCLEOTIDE SEQUENCE [LARGE SCALE GENOMIC DNA]</scope>
    <source>
        <strain evidence="2">JJ-A5</strain>
    </source>
</reference>
<sequence>MGTFKLIALSNPVEGKDEEFNAWYADEHVADILAIPGIRHAERFRLATEKGKYKYLAVYEIEADDVNVPLTELRRRLRSGEIVLSESMQQDDVLLGAYATI</sequence>
<dbReference type="SUPFAM" id="SSF54909">
    <property type="entry name" value="Dimeric alpha+beta barrel"/>
    <property type="match status" value="1"/>
</dbReference>
<dbReference type="EMBL" id="CP018221">
    <property type="protein sequence ID" value="API60945.1"/>
    <property type="molecule type" value="Genomic_DNA"/>
</dbReference>
<dbReference type="InterPro" id="IPR011008">
    <property type="entry name" value="Dimeric_a/b-barrel"/>
</dbReference>
<accession>A0A1L3ZZA9</accession>
<dbReference type="STRING" id="1921510.BSL82_04695"/>
<dbReference type="KEGG" id="sphj:BSL82_04695"/>
<evidence type="ECO:0008006" key="3">
    <source>
        <dbReference type="Google" id="ProtNLM"/>
    </source>
</evidence>
<dbReference type="Gene3D" id="3.30.70.100">
    <property type="match status" value="1"/>
</dbReference>
<evidence type="ECO:0000313" key="2">
    <source>
        <dbReference type="Proteomes" id="UP000182063"/>
    </source>
</evidence>
<dbReference type="Proteomes" id="UP000182063">
    <property type="component" value="Chromosome"/>
</dbReference>
<gene>
    <name evidence="1" type="ORF">BSL82_04695</name>
</gene>
<organism evidence="1 2">
    <name type="scientific">Tardibacter chloracetimidivorans</name>
    <dbReference type="NCBI Taxonomy" id="1921510"/>
    <lineage>
        <taxon>Bacteria</taxon>
        <taxon>Pseudomonadati</taxon>
        <taxon>Pseudomonadota</taxon>
        <taxon>Alphaproteobacteria</taxon>
        <taxon>Sphingomonadales</taxon>
        <taxon>Sphingomonadaceae</taxon>
        <taxon>Tardibacter</taxon>
    </lineage>
</organism>
<evidence type="ECO:0000313" key="1">
    <source>
        <dbReference type="EMBL" id="API60945.1"/>
    </source>
</evidence>